<evidence type="ECO:0000313" key="12">
    <source>
        <dbReference type="Proteomes" id="UP001465331"/>
    </source>
</evidence>
<sequence length="103" mass="10939">MTGKIESYGPQAAATPPRVGAAVPSAQAGKQGTIGAVTPADSVRLTDTARMLAELREHIAAAPTIDGKRVAETRLALAEGRYSVDPQRIADKLLRFEWALQRS</sequence>
<dbReference type="InterPro" id="IPR035890">
    <property type="entry name" value="Anti-sigma-28_factor_FlgM_sf"/>
</dbReference>
<comment type="function">
    <text evidence="7">Responsible for the coupling of flagellin expression to flagellar assembly by preventing expression of the flagellin genes when a component of the middle class of proteins is defective. It negatively regulates flagellar genes by inhibiting the activity of FliA by directly binding to FliA.</text>
</comment>
<evidence type="ECO:0000256" key="5">
    <source>
        <dbReference type="ARBA" id="ARBA00023015"/>
    </source>
</evidence>
<evidence type="ECO:0000256" key="9">
    <source>
        <dbReference type="SAM" id="MobiDB-lite"/>
    </source>
</evidence>
<proteinExistence type="inferred from homology"/>
<feature type="domain" description="Anti-sigma-28 factor FlgM C-terminal" evidence="10">
    <location>
        <begin position="41"/>
        <end position="94"/>
    </location>
</feature>
<dbReference type="SUPFAM" id="SSF101498">
    <property type="entry name" value="Anti-sigma factor FlgM"/>
    <property type="match status" value="1"/>
</dbReference>
<keyword evidence="5" id="KW-0805">Transcription regulation</keyword>
<keyword evidence="11" id="KW-0282">Flagellum</keyword>
<keyword evidence="6" id="KW-0804">Transcription</keyword>
<protein>
    <recommendedName>
        <fullName evidence="2">Negative regulator of flagellin synthesis</fullName>
    </recommendedName>
    <alternativeName>
        <fullName evidence="8">Anti-sigma-28 factor</fullName>
    </alternativeName>
</protein>
<accession>A0ABV2AA30</accession>
<reference evidence="11 12" key="1">
    <citation type="submission" date="2024-06" db="EMBL/GenBank/DDBJ databases">
        <authorList>
            <person name="Li Z."/>
            <person name="Jiang Y."/>
        </authorList>
    </citation>
    <scope>NUCLEOTIDE SEQUENCE [LARGE SCALE GENOMIC DNA]</scope>
    <source>
        <strain evidence="11 12">HSW-8</strain>
    </source>
</reference>
<keyword evidence="3" id="KW-0678">Repressor</keyword>
<keyword evidence="11" id="KW-0969">Cilium</keyword>
<dbReference type="RefSeq" id="WP_352889101.1">
    <property type="nucleotide sequence ID" value="NZ_JBEPIJ010000008.1"/>
</dbReference>
<gene>
    <name evidence="11" type="primary">flgM</name>
    <name evidence="11" type="ORF">ABSH63_08890</name>
</gene>
<feature type="region of interest" description="Disordered" evidence="9">
    <location>
        <begin position="1"/>
        <end position="33"/>
    </location>
</feature>
<dbReference type="Proteomes" id="UP001465331">
    <property type="component" value="Unassembled WGS sequence"/>
</dbReference>
<name>A0ABV2AA30_9GAMM</name>
<dbReference type="Pfam" id="PF04316">
    <property type="entry name" value="FlgM"/>
    <property type="match status" value="1"/>
</dbReference>
<evidence type="ECO:0000256" key="6">
    <source>
        <dbReference type="ARBA" id="ARBA00023163"/>
    </source>
</evidence>
<organism evidence="11 12">
    <name type="scientific">Sinimarinibacterium thermocellulolyticum</name>
    <dbReference type="NCBI Taxonomy" id="3170016"/>
    <lineage>
        <taxon>Bacteria</taxon>
        <taxon>Pseudomonadati</taxon>
        <taxon>Pseudomonadota</taxon>
        <taxon>Gammaproteobacteria</taxon>
        <taxon>Nevskiales</taxon>
        <taxon>Nevskiaceae</taxon>
        <taxon>Sinimarinibacterium</taxon>
    </lineage>
</organism>
<evidence type="ECO:0000259" key="10">
    <source>
        <dbReference type="Pfam" id="PF04316"/>
    </source>
</evidence>
<dbReference type="InterPro" id="IPR031316">
    <property type="entry name" value="FlgM_C"/>
</dbReference>
<comment type="caution">
    <text evidence="11">The sequence shown here is derived from an EMBL/GenBank/DDBJ whole genome shotgun (WGS) entry which is preliminary data.</text>
</comment>
<keyword evidence="12" id="KW-1185">Reference proteome</keyword>
<dbReference type="EMBL" id="JBEPIJ010000008">
    <property type="protein sequence ID" value="MES0874117.1"/>
    <property type="molecule type" value="Genomic_DNA"/>
</dbReference>
<evidence type="ECO:0000256" key="2">
    <source>
        <dbReference type="ARBA" id="ARBA00017823"/>
    </source>
</evidence>
<evidence type="ECO:0000256" key="8">
    <source>
        <dbReference type="ARBA" id="ARBA00030117"/>
    </source>
</evidence>
<keyword evidence="4" id="KW-1005">Bacterial flagellum biogenesis</keyword>
<evidence type="ECO:0000256" key="7">
    <source>
        <dbReference type="ARBA" id="ARBA00024739"/>
    </source>
</evidence>
<keyword evidence="11" id="KW-0966">Cell projection</keyword>
<evidence type="ECO:0000256" key="4">
    <source>
        <dbReference type="ARBA" id="ARBA00022795"/>
    </source>
</evidence>
<evidence type="ECO:0000313" key="11">
    <source>
        <dbReference type="EMBL" id="MES0874117.1"/>
    </source>
</evidence>
<evidence type="ECO:0000256" key="1">
    <source>
        <dbReference type="ARBA" id="ARBA00005322"/>
    </source>
</evidence>
<dbReference type="NCBIfam" id="TIGR03824">
    <property type="entry name" value="FlgM_jcvi"/>
    <property type="match status" value="1"/>
</dbReference>
<dbReference type="InterPro" id="IPR007412">
    <property type="entry name" value="FlgM"/>
</dbReference>
<comment type="similarity">
    <text evidence="1">Belongs to the FlgM family.</text>
</comment>
<evidence type="ECO:0000256" key="3">
    <source>
        <dbReference type="ARBA" id="ARBA00022491"/>
    </source>
</evidence>